<protein>
    <submittedName>
        <fullName evidence="2">Uncharacterized protein</fullName>
    </submittedName>
</protein>
<keyword evidence="3" id="KW-1185">Reference proteome</keyword>
<comment type="caution">
    <text evidence="2">The sequence shown here is derived from an EMBL/GenBank/DDBJ whole genome shotgun (WGS) entry which is preliminary data.</text>
</comment>
<proteinExistence type="predicted"/>
<dbReference type="AlphaFoldDB" id="A0A8T2NQ25"/>
<sequence>MLCPPGSLISLLTPRCCVMEARHAGAWRFITLTGPFSLLFKRLTVGERLPDRAIQPEGNTPRQTGRIPTILM</sequence>
<name>A0A8T2NQ25_9TELE</name>
<feature type="region of interest" description="Disordered" evidence="1">
    <location>
        <begin position="52"/>
        <end position="72"/>
    </location>
</feature>
<gene>
    <name evidence="2" type="ORF">JZ751_019620</name>
</gene>
<evidence type="ECO:0000313" key="3">
    <source>
        <dbReference type="Proteomes" id="UP000824540"/>
    </source>
</evidence>
<evidence type="ECO:0000313" key="2">
    <source>
        <dbReference type="EMBL" id="KAG9341181.1"/>
    </source>
</evidence>
<accession>A0A8T2NQ25</accession>
<evidence type="ECO:0000256" key="1">
    <source>
        <dbReference type="SAM" id="MobiDB-lite"/>
    </source>
</evidence>
<organism evidence="2 3">
    <name type="scientific">Albula glossodonta</name>
    <name type="common">roundjaw bonefish</name>
    <dbReference type="NCBI Taxonomy" id="121402"/>
    <lineage>
        <taxon>Eukaryota</taxon>
        <taxon>Metazoa</taxon>
        <taxon>Chordata</taxon>
        <taxon>Craniata</taxon>
        <taxon>Vertebrata</taxon>
        <taxon>Euteleostomi</taxon>
        <taxon>Actinopterygii</taxon>
        <taxon>Neopterygii</taxon>
        <taxon>Teleostei</taxon>
        <taxon>Albuliformes</taxon>
        <taxon>Albulidae</taxon>
        <taxon>Albula</taxon>
    </lineage>
</organism>
<dbReference type="EMBL" id="JAFBMS010000037">
    <property type="protein sequence ID" value="KAG9341181.1"/>
    <property type="molecule type" value="Genomic_DNA"/>
</dbReference>
<reference evidence="2" key="1">
    <citation type="thesis" date="2021" institute="BYU ScholarsArchive" country="Provo, UT, USA">
        <title>Applications of and Algorithms for Genome Assembly and Genomic Analyses with an Emphasis on Marine Teleosts.</title>
        <authorList>
            <person name="Pickett B.D."/>
        </authorList>
    </citation>
    <scope>NUCLEOTIDE SEQUENCE</scope>
    <source>
        <strain evidence="2">HI-2016</strain>
    </source>
</reference>
<dbReference type="Proteomes" id="UP000824540">
    <property type="component" value="Unassembled WGS sequence"/>
</dbReference>